<feature type="compositionally biased region" description="Basic and acidic residues" evidence="5">
    <location>
        <begin position="563"/>
        <end position="587"/>
    </location>
</feature>
<feature type="region of interest" description="Disordered" evidence="5">
    <location>
        <begin position="1"/>
        <end position="32"/>
    </location>
</feature>
<evidence type="ECO:0000256" key="2">
    <source>
        <dbReference type="ARBA" id="ARBA00005991"/>
    </source>
</evidence>
<evidence type="ECO:0000259" key="6">
    <source>
        <dbReference type="Pfam" id="PF03467"/>
    </source>
</evidence>
<name>A0A8T0GFD3_CERPU</name>
<dbReference type="Gene3D" id="3.30.70.330">
    <property type="match status" value="1"/>
</dbReference>
<feature type="compositionally biased region" description="Polar residues" evidence="5">
    <location>
        <begin position="221"/>
        <end position="243"/>
    </location>
</feature>
<dbReference type="InterPro" id="IPR005120">
    <property type="entry name" value="UPF3_dom"/>
</dbReference>
<dbReference type="CDD" id="cd12455">
    <property type="entry name" value="RRM_like_Smg4_UPF3"/>
    <property type="match status" value="1"/>
</dbReference>
<dbReference type="GO" id="GO:0005737">
    <property type="term" value="C:cytoplasm"/>
    <property type="evidence" value="ECO:0007669"/>
    <property type="project" value="TreeGrafter"/>
</dbReference>
<dbReference type="GO" id="GO:0005730">
    <property type="term" value="C:nucleolus"/>
    <property type="evidence" value="ECO:0007669"/>
    <property type="project" value="TreeGrafter"/>
</dbReference>
<sequence length="839" mass="90359">MVRIAGQESSSSSGSYGAGGPGPGPQQTNVARRRSLESAMKETGTRTKVVLRHLPPSLSLQAFHDQIATKYQGAFTWCSFHPGKTSHKHQVHSRAYINFKKPEDVIDFYEDFNGHVFVNERGAQYKATVEYAPYQRMPKPRSKKDVREGTISKDPEYAAFLEQLDKPTEYLPSAEIQLERREAEKAASLASGGSKDTVIVTPLMEFVRLRRAAKSAPQRGMSASSKLSRSAGTTTAYGLSSQKRTSEKGRSGPTLFVADSTLANKEGLTHASGPRREEQQRKEREILIERKRKETSEGKEKKLVREAMAAALSSSRTNTSSPRVEMNKERTVLLTKDSTELSSELTSVQILTPDGDQSGLRAVTPGKSSPAVALGDGVGPGDGREGNKREVKKKQLLLAKEKDFATEAGQGNLLTNSNSNGGASNQRHRSSASGKSLSGVIQQQQSASLYRAASPVDSAPSSKQSHRRDTGGRTSPRGVVSQSQSQSSPPGAAIVDPQTQSQSQTAQVERGGKRPPRPQAIRLAGKDQAVSLMNTSETETGQGEDKLAKQIPSEAGTATSLSERQDSRRLRNKDRPDRPVWTPRRREGVALGAEAPVSSNGGTVHPVAVAAVEVASTNAPTRTDVASKHDKGERGNHGKHTARSGSESRVDPHQGSGTGPVTNSGNAPSGKTRYVEAGLRNTRSGHAGVNRDLHADSQVDFKNESANIDGKSQGGKQAMENGDVAVQNQALPQMATEDRKKLESPIWNETGGVHRQGGRRERNGQQILKESEGGITGAELANKITKRGRGSVALGSNEHGCRTERTFYGQHSAANITAMSKQRCLPHQFICGVPKQHQL</sequence>
<dbReference type="GO" id="GO:0003729">
    <property type="term" value="F:mRNA binding"/>
    <property type="evidence" value="ECO:0007669"/>
    <property type="project" value="TreeGrafter"/>
</dbReference>
<accession>A0A8T0GFD3</accession>
<reference evidence="7 8" key="1">
    <citation type="submission" date="2020-06" db="EMBL/GenBank/DDBJ databases">
        <title>WGS assembly of Ceratodon purpureus strain R40.</title>
        <authorList>
            <person name="Carey S.B."/>
            <person name="Jenkins J."/>
            <person name="Shu S."/>
            <person name="Lovell J.T."/>
            <person name="Sreedasyam A."/>
            <person name="Maumus F."/>
            <person name="Tiley G.P."/>
            <person name="Fernandez-Pozo N."/>
            <person name="Barry K."/>
            <person name="Chen C."/>
            <person name="Wang M."/>
            <person name="Lipzen A."/>
            <person name="Daum C."/>
            <person name="Saski C.A."/>
            <person name="Payton A.C."/>
            <person name="Mcbreen J.C."/>
            <person name="Conrad R.E."/>
            <person name="Kollar L.M."/>
            <person name="Olsson S."/>
            <person name="Huttunen S."/>
            <person name="Landis J.B."/>
            <person name="Wickett N.J."/>
            <person name="Johnson M.G."/>
            <person name="Rensing S.A."/>
            <person name="Grimwood J."/>
            <person name="Schmutz J."/>
            <person name="Mcdaniel S.F."/>
        </authorList>
    </citation>
    <scope>NUCLEOTIDE SEQUENCE [LARGE SCALE GENOMIC DNA]</scope>
    <source>
        <strain evidence="7 8">R40</strain>
    </source>
</reference>
<organism evidence="7 8">
    <name type="scientific">Ceratodon purpureus</name>
    <name type="common">Fire moss</name>
    <name type="synonym">Dicranum purpureum</name>
    <dbReference type="NCBI Taxonomy" id="3225"/>
    <lineage>
        <taxon>Eukaryota</taxon>
        <taxon>Viridiplantae</taxon>
        <taxon>Streptophyta</taxon>
        <taxon>Embryophyta</taxon>
        <taxon>Bryophyta</taxon>
        <taxon>Bryophytina</taxon>
        <taxon>Bryopsida</taxon>
        <taxon>Dicranidae</taxon>
        <taxon>Pseudoditrichales</taxon>
        <taxon>Ditrichaceae</taxon>
        <taxon>Ceratodon</taxon>
    </lineage>
</organism>
<comment type="subcellular location">
    <subcellularLocation>
        <location evidence="1">Nucleus</location>
    </subcellularLocation>
</comment>
<feature type="compositionally biased region" description="Polar residues" evidence="5">
    <location>
        <begin position="431"/>
        <end position="448"/>
    </location>
</feature>
<evidence type="ECO:0000256" key="1">
    <source>
        <dbReference type="ARBA" id="ARBA00004123"/>
    </source>
</evidence>
<dbReference type="GO" id="GO:0045727">
    <property type="term" value="P:positive regulation of translation"/>
    <property type="evidence" value="ECO:0007669"/>
    <property type="project" value="TreeGrafter"/>
</dbReference>
<dbReference type="AlphaFoldDB" id="A0A8T0GFD3"/>
<dbReference type="EMBL" id="CM026432">
    <property type="protein sequence ID" value="KAG0557981.1"/>
    <property type="molecule type" value="Genomic_DNA"/>
</dbReference>
<keyword evidence="3" id="KW-0866">Nonsense-mediated mRNA decay</keyword>
<proteinExistence type="inferred from homology"/>
<feature type="compositionally biased region" description="Polar residues" evidence="5">
    <location>
        <begin position="659"/>
        <end position="669"/>
    </location>
</feature>
<feature type="compositionally biased region" description="Polar residues" evidence="5">
    <location>
        <begin position="312"/>
        <end position="322"/>
    </location>
</feature>
<dbReference type="SUPFAM" id="SSF54928">
    <property type="entry name" value="RNA-binding domain, RBD"/>
    <property type="match status" value="1"/>
</dbReference>
<gene>
    <name evidence="7" type="ORF">KC19_11G170700</name>
</gene>
<feature type="region of interest" description="Disordered" evidence="5">
    <location>
        <begin position="213"/>
        <end position="282"/>
    </location>
</feature>
<dbReference type="InterPro" id="IPR012677">
    <property type="entry name" value="Nucleotide-bd_a/b_plait_sf"/>
</dbReference>
<dbReference type="GO" id="GO:0000184">
    <property type="term" value="P:nuclear-transcribed mRNA catabolic process, nonsense-mediated decay"/>
    <property type="evidence" value="ECO:0007669"/>
    <property type="project" value="UniProtKB-KW"/>
</dbReference>
<feature type="compositionally biased region" description="Polar residues" evidence="5">
    <location>
        <begin position="497"/>
        <end position="507"/>
    </location>
</feature>
<dbReference type="Pfam" id="PF03467">
    <property type="entry name" value="Smg4_UPF3"/>
    <property type="match status" value="1"/>
</dbReference>
<dbReference type="Proteomes" id="UP000822688">
    <property type="component" value="Chromosome 11"/>
</dbReference>
<evidence type="ECO:0000256" key="4">
    <source>
        <dbReference type="ARBA" id="ARBA00023242"/>
    </source>
</evidence>
<feature type="domain" description="UPF3" evidence="6">
    <location>
        <begin position="46"/>
        <end position="211"/>
    </location>
</feature>
<evidence type="ECO:0000256" key="5">
    <source>
        <dbReference type="SAM" id="MobiDB-lite"/>
    </source>
</evidence>
<feature type="region of interest" description="Disordered" evidence="5">
    <location>
        <begin position="351"/>
        <end position="587"/>
    </location>
</feature>
<comment type="similarity">
    <text evidence="2">Belongs to the RENT3 family.</text>
</comment>
<dbReference type="PANTHER" id="PTHR13112:SF0">
    <property type="entry name" value="FI21285P1"/>
    <property type="match status" value="1"/>
</dbReference>
<keyword evidence="8" id="KW-1185">Reference proteome</keyword>
<dbReference type="InterPro" id="IPR039722">
    <property type="entry name" value="Upf3"/>
</dbReference>
<evidence type="ECO:0000256" key="3">
    <source>
        <dbReference type="ARBA" id="ARBA00023161"/>
    </source>
</evidence>
<feature type="compositionally biased region" description="Polar residues" evidence="5">
    <location>
        <begin position="531"/>
        <end position="541"/>
    </location>
</feature>
<evidence type="ECO:0000313" key="8">
    <source>
        <dbReference type="Proteomes" id="UP000822688"/>
    </source>
</evidence>
<comment type="caution">
    <text evidence="7">The sequence shown here is derived from an EMBL/GenBank/DDBJ whole genome shotgun (WGS) entry which is preliminary data.</text>
</comment>
<feature type="compositionally biased region" description="Low complexity" evidence="5">
    <location>
        <begin position="411"/>
        <end position="425"/>
    </location>
</feature>
<dbReference type="OrthoDB" id="18087at2759"/>
<dbReference type="InterPro" id="IPR035979">
    <property type="entry name" value="RBD_domain_sf"/>
</dbReference>
<feature type="region of interest" description="Disordered" evidence="5">
    <location>
        <begin position="308"/>
        <end position="329"/>
    </location>
</feature>
<evidence type="ECO:0000313" key="7">
    <source>
        <dbReference type="EMBL" id="KAG0557981.1"/>
    </source>
</evidence>
<feature type="compositionally biased region" description="Basic and acidic residues" evidence="5">
    <location>
        <begin position="625"/>
        <end position="636"/>
    </location>
</feature>
<keyword evidence="4" id="KW-0539">Nucleus</keyword>
<feature type="region of interest" description="Disordered" evidence="5">
    <location>
        <begin position="738"/>
        <end position="765"/>
    </location>
</feature>
<protein>
    <recommendedName>
        <fullName evidence="6">UPF3 domain-containing protein</fullName>
    </recommendedName>
</protein>
<feature type="region of interest" description="Disordered" evidence="5">
    <location>
        <begin position="618"/>
        <end position="672"/>
    </location>
</feature>
<dbReference type="PANTHER" id="PTHR13112">
    <property type="entry name" value="UPF3 REGULATOR OF NONSENSE TRANSCRIPTS-LIKE PROTEIN"/>
    <property type="match status" value="1"/>
</dbReference>